<accession>A0A1F6AT33</accession>
<evidence type="ECO:0000313" key="2">
    <source>
        <dbReference type="Proteomes" id="UP000178305"/>
    </source>
</evidence>
<organism evidence="1 2">
    <name type="scientific">Candidatus Gottesmanbacteria bacterium RIFCSPLOWO2_01_FULL_48_11</name>
    <dbReference type="NCBI Taxonomy" id="1798395"/>
    <lineage>
        <taxon>Bacteria</taxon>
        <taxon>Candidatus Gottesmaniibacteriota</taxon>
    </lineage>
</organism>
<dbReference type="EMBL" id="MFJY01000036">
    <property type="protein sequence ID" value="OGG27849.1"/>
    <property type="molecule type" value="Genomic_DNA"/>
</dbReference>
<evidence type="ECO:0000313" key="1">
    <source>
        <dbReference type="EMBL" id="OGG27849.1"/>
    </source>
</evidence>
<comment type="caution">
    <text evidence="1">The sequence shown here is derived from an EMBL/GenBank/DDBJ whole genome shotgun (WGS) entry which is preliminary data.</text>
</comment>
<sequence length="105" mass="12027">MHMCSISQFETICTTRCYGISWNIHGQGTVFWIRRIAGSAGVVFEKVPETQPIKEVVDGIQYETHLNLKAKKEEAEQREGELLRQVRLQLDELRAQSAYGRQAFA</sequence>
<proteinExistence type="predicted"/>
<dbReference type="Proteomes" id="UP000178305">
    <property type="component" value="Unassembled WGS sequence"/>
</dbReference>
<protein>
    <submittedName>
        <fullName evidence="1">Uncharacterized protein</fullName>
    </submittedName>
</protein>
<dbReference type="AlphaFoldDB" id="A0A1F6AT33"/>
<reference evidence="1 2" key="1">
    <citation type="journal article" date="2016" name="Nat. Commun.">
        <title>Thousands of microbial genomes shed light on interconnected biogeochemical processes in an aquifer system.</title>
        <authorList>
            <person name="Anantharaman K."/>
            <person name="Brown C.T."/>
            <person name="Hug L.A."/>
            <person name="Sharon I."/>
            <person name="Castelle C.J."/>
            <person name="Probst A.J."/>
            <person name="Thomas B.C."/>
            <person name="Singh A."/>
            <person name="Wilkins M.J."/>
            <person name="Karaoz U."/>
            <person name="Brodie E.L."/>
            <person name="Williams K.H."/>
            <person name="Hubbard S.S."/>
            <person name="Banfield J.F."/>
        </authorList>
    </citation>
    <scope>NUCLEOTIDE SEQUENCE [LARGE SCALE GENOMIC DNA]</scope>
</reference>
<gene>
    <name evidence="1" type="ORF">A3A64_04975</name>
</gene>
<name>A0A1F6AT33_9BACT</name>